<evidence type="ECO:0000256" key="1">
    <source>
        <dbReference type="SAM" id="MobiDB-lite"/>
    </source>
</evidence>
<feature type="region of interest" description="Disordered" evidence="1">
    <location>
        <begin position="126"/>
        <end position="180"/>
    </location>
</feature>
<gene>
    <name evidence="4" type="ORF">H3Z74_16475</name>
</gene>
<protein>
    <submittedName>
        <fullName evidence="4">EF-hand domain-containing protein</fullName>
    </submittedName>
</protein>
<dbReference type="InterPro" id="IPR018247">
    <property type="entry name" value="EF_Hand_1_Ca_BS"/>
</dbReference>
<dbReference type="AlphaFoldDB" id="A0A7H0LF81"/>
<feature type="region of interest" description="Disordered" evidence="1">
    <location>
        <begin position="228"/>
        <end position="293"/>
    </location>
</feature>
<dbReference type="GO" id="GO:0005509">
    <property type="term" value="F:calcium ion binding"/>
    <property type="evidence" value="ECO:0007669"/>
    <property type="project" value="InterPro"/>
</dbReference>
<dbReference type="Pfam" id="PF13202">
    <property type="entry name" value="EF-hand_5"/>
    <property type="match status" value="2"/>
</dbReference>
<dbReference type="PROSITE" id="PS50222">
    <property type="entry name" value="EF_HAND_2"/>
    <property type="match status" value="1"/>
</dbReference>
<feature type="compositionally biased region" description="Gly residues" evidence="1">
    <location>
        <begin position="128"/>
        <end position="170"/>
    </location>
</feature>
<dbReference type="InterPro" id="IPR011992">
    <property type="entry name" value="EF-hand-dom_pair"/>
</dbReference>
<feature type="compositionally biased region" description="Basic and acidic residues" evidence="1">
    <location>
        <begin position="229"/>
        <end position="240"/>
    </location>
</feature>
<evidence type="ECO:0000313" key="5">
    <source>
        <dbReference type="Proteomes" id="UP000516148"/>
    </source>
</evidence>
<dbReference type="KEGG" id="spap:H3Z74_16475"/>
<feature type="compositionally biased region" description="Basic and acidic residues" evidence="1">
    <location>
        <begin position="255"/>
        <end position="267"/>
    </location>
</feature>
<proteinExistence type="predicted"/>
<dbReference type="PROSITE" id="PS00018">
    <property type="entry name" value="EF_HAND_1"/>
    <property type="match status" value="1"/>
</dbReference>
<accession>A0A7H0LF81</accession>
<feature type="signal peptide" evidence="2">
    <location>
        <begin position="1"/>
        <end position="28"/>
    </location>
</feature>
<keyword evidence="2" id="KW-0732">Signal</keyword>
<dbReference type="SUPFAM" id="SSF47473">
    <property type="entry name" value="EF-hand"/>
    <property type="match status" value="1"/>
</dbReference>
<feature type="domain" description="EF-hand" evidence="3">
    <location>
        <begin position="215"/>
        <end position="250"/>
    </location>
</feature>
<reference evidence="4 5" key="1">
    <citation type="submission" date="2020-09" db="EMBL/GenBank/DDBJ databases">
        <title>Sphingomonas sp., a new species isolated from pork steak.</title>
        <authorList>
            <person name="Heidler von Heilborn D."/>
        </authorList>
    </citation>
    <scope>NUCLEOTIDE SEQUENCE [LARGE SCALE GENOMIC DNA]</scope>
    <source>
        <strain evidence="5">S8-3T</strain>
    </source>
</reference>
<feature type="region of interest" description="Disordered" evidence="1">
    <location>
        <begin position="27"/>
        <end position="50"/>
    </location>
</feature>
<sequence>METRSMRKTLLTCLTLLTTTMIAVPAWAQDASPPPPPGARPPGMAGDRPHGRLFISPMGEPFRGDKPVDSWFDGADTNHDGALDLAEFTHDEQRFFAVLDRGHDGEIDPDDIENYETAIAPEIRVRDAGGGGGAARRGGGGGGGHRGGGGGGGRHGGGGMRGGGGGGGEGDASSGDGEKRVTYGKQGAARFSYFDFPEPVTIADTNFNRGVDPREFDTAARQRFAQLDKNGDGKIEKSELPRITFGRGDQGGSRGGERGEHRGDRRWNGQGDNRGGGQYGGTDPAGTTPPPEQ</sequence>
<keyword evidence="5" id="KW-1185">Reference proteome</keyword>
<evidence type="ECO:0000313" key="4">
    <source>
        <dbReference type="EMBL" id="QNQ08334.1"/>
    </source>
</evidence>
<dbReference type="InterPro" id="IPR002048">
    <property type="entry name" value="EF_hand_dom"/>
</dbReference>
<name>A0A7H0LF81_9SPHN</name>
<feature type="chain" id="PRO_5028836308" evidence="2">
    <location>
        <begin position="29"/>
        <end position="293"/>
    </location>
</feature>
<evidence type="ECO:0000256" key="2">
    <source>
        <dbReference type="SAM" id="SignalP"/>
    </source>
</evidence>
<dbReference type="EMBL" id="CP061038">
    <property type="protein sequence ID" value="QNQ08334.1"/>
    <property type="molecule type" value="Genomic_DNA"/>
</dbReference>
<dbReference type="Gene3D" id="1.10.238.10">
    <property type="entry name" value="EF-hand"/>
    <property type="match status" value="2"/>
</dbReference>
<evidence type="ECO:0000259" key="3">
    <source>
        <dbReference type="PROSITE" id="PS50222"/>
    </source>
</evidence>
<organism evidence="4 5">
    <name type="scientific">Sphingomonas alpina</name>
    <dbReference type="NCBI Taxonomy" id="653931"/>
    <lineage>
        <taxon>Bacteria</taxon>
        <taxon>Pseudomonadati</taxon>
        <taxon>Pseudomonadota</taxon>
        <taxon>Alphaproteobacteria</taxon>
        <taxon>Sphingomonadales</taxon>
        <taxon>Sphingomonadaceae</taxon>
        <taxon>Sphingomonas</taxon>
    </lineage>
</organism>
<dbReference type="Proteomes" id="UP000516148">
    <property type="component" value="Chromosome"/>
</dbReference>